<name>A0A1H4CQ33_9FLAO</name>
<evidence type="ECO:0000313" key="2">
    <source>
        <dbReference type="EMBL" id="SEA62408.1"/>
    </source>
</evidence>
<feature type="transmembrane region" description="Helical" evidence="1">
    <location>
        <begin position="16"/>
        <end position="38"/>
    </location>
</feature>
<sequence>MIPNLLTLFVNWSNGAFIMTVVFGLVIIGLVAAVLIFINNSIKKEQREKELQEKEESNSLNA</sequence>
<keyword evidence="1" id="KW-0472">Membrane</keyword>
<evidence type="ECO:0000313" key="3">
    <source>
        <dbReference type="Proteomes" id="UP000198820"/>
    </source>
</evidence>
<keyword evidence="3" id="KW-1185">Reference proteome</keyword>
<dbReference type="RefSeq" id="WP_093244626.1">
    <property type="nucleotide sequence ID" value="NZ_FNQF01000008.1"/>
</dbReference>
<accession>A0A1H4CQ33</accession>
<protein>
    <recommendedName>
        <fullName evidence="4">Oxaloacetate decarboxylase, gamma chain</fullName>
    </recommendedName>
</protein>
<evidence type="ECO:0008006" key="4">
    <source>
        <dbReference type="Google" id="ProtNLM"/>
    </source>
</evidence>
<reference evidence="2 3" key="1">
    <citation type="submission" date="2016-10" db="EMBL/GenBank/DDBJ databases">
        <authorList>
            <person name="de Groot N.N."/>
        </authorList>
    </citation>
    <scope>NUCLEOTIDE SEQUENCE [LARGE SCALE GENOMIC DNA]</scope>
    <source>
        <strain evidence="2 3">DSM 23581</strain>
    </source>
</reference>
<dbReference type="AlphaFoldDB" id="A0A1H4CQ33"/>
<keyword evidence="1" id="KW-1133">Transmembrane helix</keyword>
<proteinExistence type="predicted"/>
<organism evidence="2 3">
    <name type="scientific">Psychroflexus halocasei</name>
    <dbReference type="NCBI Taxonomy" id="908615"/>
    <lineage>
        <taxon>Bacteria</taxon>
        <taxon>Pseudomonadati</taxon>
        <taxon>Bacteroidota</taxon>
        <taxon>Flavobacteriia</taxon>
        <taxon>Flavobacteriales</taxon>
        <taxon>Flavobacteriaceae</taxon>
        <taxon>Psychroflexus</taxon>
    </lineage>
</organism>
<dbReference type="STRING" id="908615.SAMN05421540_108103"/>
<dbReference type="EMBL" id="FNQF01000008">
    <property type="protein sequence ID" value="SEA62408.1"/>
    <property type="molecule type" value="Genomic_DNA"/>
</dbReference>
<keyword evidence="1" id="KW-0812">Transmembrane</keyword>
<evidence type="ECO:0000256" key="1">
    <source>
        <dbReference type="SAM" id="Phobius"/>
    </source>
</evidence>
<dbReference type="Proteomes" id="UP000198820">
    <property type="component" value="Unassembled WGS sequence"/>
</dbReference>
<gene>
    <name evidence="2" type="ORF">SAMN05421540_108103</name>
</gene>